<reference evidence="1" key="1">
    <citation type="submission" date="2020-05" db="EMBL/GenBank/DDBJ databases">
        <title>Large-scale comparative analyses of tick genomes elucidate their genetic diversity and vector capacities.</title>
        <authorList>
            <person name="Jia N."/>
            <person name="Wang J."/>
            <person name="Shi W."/>
            <person name="Du L."/>
            <person name="Sun Y."/>
            <person name="Zhan W."/>
            <person name="Jiang J."/>
            <person name="Wang Q."/>
            <person name="Zhang B."/>
            <person name="Ji P."/>
            <person name="Sakyi L.B."/>
            <person name="Cui X."/>
            <person name="Yuan T."/>
            <person name="Jiang B."/>
            <person name="Yang W."/>
            <person name="Lam T.T.-Y."/>
            <person name="Chang Q."/>
            <person name="Ding S."/>
            <person name="Wang X."/>
            <person name="Zhu J."/>
            <person name="Ruan X."/>
            <person name="Zhao L."/>
            <person name="Wei J."/>
            <person name="Que T."/>
            <person name="Du C."/>
            <person name="Cheng J."/>
            <person name="Dai P."/>
            <person name="Han X."/>
            <person name="Huang E."/>
            <person name="Gao Y."/>
            <person name="Liu J."/>
            <person name="Shao H."/>
            <person name="Ye R."/>
            <person name="Li L."/>
            <person name="Wei W."/>
            <person name="Wang X."/>
            <person name="Wang C."/>
            <person name="Yang T."/>
            <person name="Huo Q."/>
            <person name="Li W."/>
            <person name="Guo W."/>
            <person name="Chen H."/>
            <person name="Zhou L."/>
            <person name="Ni X."/>
            <person name="Tian J."/>
            <person name="Zhou Y."/>
            <person name="Sheng Y."/>
            <person name="Liu T."/>
            <person name="Pan Y."/>
            <person name="Xia L."/>
            <person name="Li J."/>
            <person name="Zhao F."/>
            <person name="Cao W."/>
        </authorList>
    </citation>
    <scope>NUCLEOTIDE SEQUENCE</scope>
    <source>
        <strain evidence="1">Hyas-2018</strain>
    </source>
</reference>
<evidence type="ECO:0000313" key="2">
    <source>
        <dbReference type="Proteomes" id="UP000821845"/>
    </source>
</evidence>
<keyword evidence="2" id="KW-1185">Reference proteome</keyword>
<dbReference type="EMBL" id="CM023486">
    <property type="protein sequence ID" value="KAH6928560.1"/>
    <property type="molecule type" value="Genomic_DNA"/>
</dbReference>
<proteinExistence type="predicted"/>
<evidence type="ECO:0000313" key="1">
    <source>
        <dbReference type="EMBL" id="KAH6928560.1"/>
    </source>
</evidence>
<sequence length="125" mass="13746">MDVRKRQRRRGRLGKRRRAVDDGDEHAFEKIPRRSMANDGQNVRVLLPVKTKHGIVQKTQVLARQDDSPLHSDDGDDGSASEDDVEDQPETPPKSPPVAEESPEDKTPRTAVMSAVAEVSAAPAS</sequence>
<name>A0ACB7S1T9_HYAAI</name>
<protein>
    <submittedName>
        <fullName evidence="1">Uncharacterized protein</fullName>
    </submittedName>
</protein>
<comment type="caution">
    <text evidence="1">The sequence shown here is derived from an EMBL/GenBank/DDBJ whole genome shotgun (WGS) entry which is preliminary data.</text>
</comment>
<gene>
    <name evidence="1" type="ORF">HPB50_016897</name>
</gene>
<dbReference type="Proteomes" id="UP000821845">
    <property type="component" value="Chromosome 6"/>
</dbReference>
<organism evidence="1 2">
    <name type="scientific">Hyalomma asiaticum</name>
    <name type="common">Tick</name>
    <dbReference type="NCBI Taxonomy" id="266040"/>
    <lineage>
        <taxon>Eukaryota</taxon>
        <taxon>Metazoa</taxon>
        <taxon>Ecdysozoa</taxon>
        <taxon>Arthropoda</taxon>
        <taxon>Chelicerata</taxon>
        <taxon>Arachnida</taxon>
        <taxon>Acari</taxon>
        <taxon>Parasitiformes</taxon>
        <taxon>Ixodida</taxon>
        <taxon>Ixodoidea</taxon>
        <taxon>Ixodidae</taxon>
        <taxon>Hyalomminae</taxon>
        <taxon>Hyalomma</taxon>
    </lineage>
</organism>
<accession>A0ACB7S1T9</accession>